<feature type="compositionally biased region" description="Low complexity" evidence="1">
    <location>
        <begin position="247"/>
        <end position="258"/>
    </location>
</feature>
<sequence length="1152" mass="127893">MFSYVAKTLLSKTLRTFLRTYLDDIELEGINWSAASTSDQNNAGNNARQGSGSTSSGWGVQLSNVKLREGDGRKRTVVVTKKVKRNKNDGNVQTPPSPTAAAAAVVDESETPRASNRRKVKLERKHVPFEAELPLFNEPPPPPSSVQDNNIDENKNIVVTVDETAIQQSYHRERVFSDDYSDAGYLSSNPSTPKQSRSGFCGIPAAICKTNGKSNYNNVYKTQQFSTGQVSPFDDDQRSQGSKSVSFDENSIGNNNNSNDDEREYLDHPLSDFPLDYNNDDDDQDSYIEIEEECIIEDDMALVVGAGGVIGTLNIRVVDKELHITVEDAHLILEVMPKESVSEKKASSSPSKASKPKSFERSSSASSEADLPSATSKNDENATIGDKVKQKSMFAKVLSMIPMLFLRDCRVTLILPEEVDSSREECENDDISNDSCDNCTVFELGIDFLSVTRGDDLMDVFQRNTADTPLPKPQRRGNNSASVADDSNSHSERPGQDSSYIYERRRIRTGKGPEGGLWLKIQRPNASDVVYGRKKRSNFQPHNEQKWARRRFLDSSQAFCFRCSGIDLHARFVIEKRRVVDEGSKNMLNDEFEDFTMDSMLMGVDYIDPATFTRHANKQKMLIEQRTTKAASDKLAASERAVDSNGIESIPFSSNFHWIARNCHRSGCPTSHAPLEECAWCWNACIEKPTSSTATNDTAMPLPGSVFSLSITDPIEISVDRNHLEAVGYLLSMFISTAKKPNKSEDVNKQSIQNNASEEEDPHHTTSPGESFDSDSFPSYMQPDAIYISDIHILKLTIRIHALRPRPEGDFGLRFGFWELNATSICCEDQHVDSDELHFHDATFHIGSLQCLEYKGTCEHNIVTLGHVTRMHAKSSSGQNDVYVPSTASQILEIPLSSAFDAGTDLSYALHAKLIYRVGPKDGKQRKKQNGFVSLKTGTFDVDMDDSLIGGITSAVNETKLILLGEKDAAATKPKKGKIAPPKKLKAKPLWLLQVATKGGNLSYQPLVKVKLPASRYQAKKGTDGFSLNTFLNGLGVEYGQSLLETPTPTSLAPISILPESIRLHILLYLDDLTPIEKALKIKRKKKTSAFLRSHAVNKKLSKLQPAFNRKISVEDETHRRNDLLSRLQSLDVESLEALLAIHDSFSKETKG</sequence>
<evidence type="ECO:0000313" key="2">
    <source>
        <dbReference type="EMBL" id="KAK1737170.1"/>
    </source>
</evidence>
<feature type="region of interest" description="Disordered" evidence="1">
    <location>
        <begin position="464"/>
        <end position="504"/>
    </location>
</feature>
<gene>
    <name evidence="2" type="ORF">QTG54_012037</name>
</gene>
<feature type="compositionally biased region" description="Low complexity" evidence="1">
    <location>
        <begin position="361"/>
        <end position="374"/>
    </location>
</feature>
<evidence type="ECO:0000313" key="3">
    <source>
        <dbReference type="Proteomes" id="UP001224775"/>
    </source>
</evidence>
<protein>
    <submittedName>
        <fullName evidence="2">Uncharacterized protein</fullName>
    </submittedName>
</protein>
<feature type="compositionally biased region" description="Polar residues" evidence="1">
    <location>
        <begin position="765"/>
        <end position="775"/>
    </location>
</feature>
<feature type="region of interest" description="Disordered" evidence="1">
    <location>
        <begin position="742"/>
        <end position="775"/>
    </location>
</feature>
<dbReference type="AlphaFoldDB" id="A0AAD8Y164"/>
<feature type="region of interest" description="Disordered" evidence="1">
    <location>
        <begin position="338"/>
        <end position="384"/>
    </location>
</feature>
<dbReference type="Proteomes" id="UP001224775">
    <property type="component" value="Unassembled WGS sequence"/>
</dbReference>
<proteinExistence type="predicted"/>
<evidence type="ECO:0000256" key="1">
    <source>
        <dbReference type="SAM" id="MobiDB-lite"/>
    </source>
</evidence>
<organism evidence="2 3">
    <name type="scientific">Skeletonema marinoi</name>
    <dbReference type="NCBI Taxonomy" id="267567"/>
    <lineage>
        <taxon>Eukaryota</taxon>
        <taxon>Sar</taxon>
        <taxon>Stramenopiles</taxon>
        <taxon>Ochrophyta</taxon>
        <taxon>Bacillariophyta</taxon>
        <taxon>Coscinodiscophyceae</taxon>
        <taxon>Thalassiosirophycidae</taxon>
        <taxon>Thalassiosirales</taxon>
        <taxon>Skeletonemataceae</taxon>
        <taxon>Skeletonema</taxon>
        <taxon>Skeletonema marinoi-dohrnii complex</taxon>
    </lineage>
</organism>
<name>A0AAD8Y164_9STRA</name>
<reference evidence="2" key="1">
    <citation type="submission" date="2023-06" db="EMBL/GenBank/DDBJ databases">
        <title>Survivors Of The Sea: Transcriptome response of Skeletonema marinoi to long-term dormancy.</title>
        <authorList>
            <person name="Pinder M.I.M."/>
            <person name="Kourtchenko O."/>
            <person name="Robertson E.K."/>
            <person name="Larsson T."/>
            <person name="Maumus F."/>
            <person name="Osuna-Cruz C.M."/>
            <person name="Vancaester E."/>
            <person name="Stenow R."/>
            <person name="Vandepoele K."/>
            <person name="Ploug H."/>
            <person name="Bruchert V."/>
            <person name="Godhe A."/>
            <person name="Topel M."/>
        </authorList>
    </citation>
    <scope>NUCLEOTIDE SEQUENCE</scope>
    <source>
        <strain evidence="2">R05AC</strain>
    </source>
</reference>
<dbReference type="EMBL" id="JATAAI010000026">
    <property type="protein sequence ID" value="KAK1737170.1"/>
    <property type="molecule type" value="Genomic_DNA"/>
</dbReference>
<feature type="region of interest" description="Disordered" evidence="1">
    <location>
        <begin position="35"/>
        <end position="73"/>
    </location>
</feature>
<feature type="region of interest" description="Disordered" evidence="1">
    <location>
        <begin position="86"/>
        <end position="118"/>
    </location>
</feature>
<comment type="caution">
    <text evidence="2">The sequence shown here is derived from an EMBL/GenBank/DDBJ whole genome shotgun (WGS) entry which is preliminary data.</text>
</comment>
<keyword evidence="3" id="KW-1185">Reference proteome</keyword>
<feature type="compositionally biased region" description="Polar residues" evidence="1">
    <location>
        <begin position="35"/>
        <end position="64"/>
    </location>
</feature>
<accession>A0AAD8Y164</accession>
<feature type="region of interest" description="Disordered" evidence="1">
    <location>
        <begin position="227"/>
        <end position="283"/>
    </location>
</feature>